<keyword evidence="1" id="KW-1133">Transmembrane helix</keyword>
<sequence length="86" mass="9850">MSYKEEALISFFVTFLELLFLQTQILKKYFYLIYSDSNKTVTPSGRPARPLPFTFCQVGHVECSLKKCQTGKICGRTASTQEKKLT</sequence>
<keyword evidence="1" id="KW-0472">Membrane</keyword>
<dbReference type="Proteomes" id="UP000276133">
    <property type="component" value="Unassembled WGS sequence"/>
</dbReference>
<keyword evidence="1" id="KW-0812">Transmembrane</keyword>
<protein>
    <submittedName>
        <fullName evidence="2">Uncharacterized protein</fullName>
    </submittedName>
</protein>
<keyword evidence="3" id="KW-1185">Reference proteome</keyword>
<name>A0A3M7T5L3_BRAPC</name>
<organism evidence="2 3">
    <name type="scientific">Brachionus plicatilis</name>
    <name type="common">Marine rotifer</name>
    <name type="synonym">Brachionus muelleri</name>
    <dbReference type="NCBI Taxonomy" id="10195"/>
    <lineage>
        <taxon>Eukaryota</taxon>
        <taxon>Metazoa</taxon>
        <taxon>Spiralia</taxon>
        <taxon>Gnathifera</taxon>
        <taxon>Rotifera</taxon>
        <taxon>Eurotatoria</taxon>
        <taxon>Monogononta</taxon>
        <taxon>Pseudotrocha</taxon>
        <taxon>Ploima</taxon>
        <taxon>Brachionidae</taxon>
        <taxon>Brachionus</taxon>
    </lineage>
</organism>
<comment type="caution">
    <text evidence="2">The sequence shown here is derived from an EMBL/GenBank/DDBJ whole genome shotgun (WGS) entry which is preliminary data.</text>
</comment>
<proteinExistence type="predicted"/>
<evidence type="ECO:0000313" key="3">
    <source>
        <dbReference type="Proteomes" id="UP000276133"/>
    </source>
</evidence>
<accession>A0A3M7T5L3</accession>
<reference evidence="2 3" key="1">
    <citation type="journal article" date="2018" name="Sci. Rep.">
        <title>Genomic signatures of local adaptation to the degree of environmental predictability in rotifers.</title>
        <authorList>
            <person name="Franch-Gras L."/>
            <person name="Hahn C."/>
            <person name="Garcia-Roger E.M."/>
            <person name="Carmona M.J."/>
            <person name="Serra M."/>
            <person name="Gomez A."/>
        </authorList>
    </citation>
    <scope>NUCLEOTIDE SEQUENCE [LARGE SCALE GENOMIC DNA]</scope>
    <source>
        <strain evidence="2">HYR1</strain>
    </source>
</reference>
<dbReference type="EMBL" id="REGN01000255">
    <property type="protein sequence ID" value="RNA43217.1"/>
    <property type="molecule type" value="Genomic_DNA"/>
</dbReference>
<dbReference type="AlphaFoldDB" id="A0A3M7T5L3"/>
<feature type="transmembrane region" description="Helical" evidence="1">
    <location>
        <begin position="7"/>
        <end position="26"/>
    </location>
</feature>
<evidence type="ECO:0000313" key="2">
    <source>
        <dbReference type="EMBL" id="RNA43217.1"/>
    </source>
</evidence>
<gene>
    <name evidence="2" type="ORF">BpHYR1_018673</name>
</gene>
<evidence type="ECO:0000256" key="1">
    <source>
        <dbReference type="SAM" id="Phobius"/>
    </source>
</evidence>